<dbReference type="EMBL" id="ODYU01007166">
    <property type="protein sequence ID" value="SOQ49706.1"/>
    <property type="molecule type" value="Genomic_DNA"/>
</dbReference>
<organism evidence="2">
    <name type="scientific">Spodoptera frugiperda</name>
    <name type="common">Fall armyworm</name>
    <dbReference type="NCBI Taxonomy" id="7108"/>
    <lineage>
        <taxon>Eukaryota</taxon>
        <taxon>Metazoa</taxon>
        <taxon>Ecdysozoa</taxon>
        <taxon>Arthropoda</taxon>
        <taxon>Hexapoda</taxon>
        <taxon>Insecta</taxon>
        <taxon>Pterygota</taxon>
        <taxon>Neoptera</taxon>
        <taxon>Endopterygota</taxon>
        <taxon>Lepidoptera</taxon>
        <taxon>Glossata</taxon>
        <taxon>Ditrysia</taxon>
        <taxon>Noctuoidea</taxon>
        <taxon>Noctuidae</taxon>
        <taxon>Amphipyrinae</taxon>
        <taxon>Spodoptera</taxon>
    </lineage>
</organism>
<accession>A0A2H1W9S5</accession>
<protein>
    <submittedName>
        <fullName evidence="2">SFRICE_024671</fullName>
    </submittedName>
</protein>
<feature type="region of interest" description="Disordered" evidence="1">
    <location>
        <begin position="71"/>
        <end position="92"/>
    </location>
</feature>
<dbReference type="AlphaFoldDB" id="A0A2H1W9S5"/>
<evidence type="ECO:0000313" key="2">
    <source>
        <dbReference type="EMBL" id="SOQ49706.1"/>
    </source>
</evidence>
<sequence>MAPFLRRFQTARTIRSERMFNLLLFDVPPSNYAAIMAMDGTVLNGAKLVIRPSDLPMYKLPSTILAASLEADAQDEEMKQAQTADWNDDETM</sequence>
<reference evidence="2" key="1">
    <citation type="submission" date="2016-07" db="EMBL/GenBank/DDBJ databases">
        <authorList>
            <person name="Bretaudeau A."/>
        </authorList>
    </citation>
    <scope>NUCLEOTIDE SEQUENCE</scope>
    <source>
        <strain evidence="2">Rice</strain>
        <tissue evidence="2">Whole body</tissue>
    </source>
</reference>
<evidence type="ECO:0000256" key="1">
    <source>
        <dbReference type="SAM" id="MobiDB-lite"/>
    </source>
</evidence>
<gene>
    <name evidence="2" type="ORF">SFRICE_024671</name>
</gene>
<name>A0A2H1W9S5_SPOFR</name>
<proteinExistence type="predicted"/>